<accession>A0A645JDZ5</accession>
<dbReference type="Gene3D" id="3.90.650.10">
    <property type="entry name" value="PurM-like C-terminal domain"/>
    <property type="match status" value="1"/>
</dbReference>
<dbReference type="InterPro" id="IPR036676">
    <property type="entry name" value="PurM-like_C_sf"/>
</dbReference>
<feature type="domain" description="PurM-like C-terminal" evidence="1">
    <location>
        <begin position="26"/>
        <end position="134"/>
    </location>
</feature>
<dbReference type="GO" id="GO:0051604">
    <property type="term" value="P:protein maturation"/>
    <property type="evidence" value="ECO:0007669"/>
    <property type="project" value="TreeGrafter"/>
</dbReference>
<dbReference type="GO" id="GO:0016829">
    <property type="term" value="F:lyase activity"/>
    <property type="evidence" value="ECO:0007669"/>
    <property type="project" value="UniProtKB-KW"/>
</dbReference>
<comment type="caution">
    <text evidence="2">The sequence shown here is derived from an EMBL/GenBank/DDBJ whole genome shotgun (WGS) entry which is preliminary data.</text>
</comment>
<evidence type="ECO:0000313" key="2">
    <source>
        <dbReference type="EMBL" id="MPN58634.1"/>
    </source>
</evidence>
<name>A0A645JDZ5_9ZZZZ</name>
<gene>
    <name evidence="2" type="primary">hypE_20</name>
    <name evidence="2" type="ORF">SDC9_206341</name>
</gene>
<proteinExistence type="predicted"/>
<dbReference type="InterPro" id="IPR010918">
    <property type="entry name" value="PurM-like_C_dom"/>
</dbReference>
<evidence type="ECO:0000259" key="1">
    <source>
        <dbReference type="Pfam" id="PF02769"/>
    </source>
</evidence>
<organism evidence="2">
    <name type="scientific">bioreactor metagenome</name>
    <dbReference type="NCBI Taxonomy" id="1076179"/>
    <lineage>
        <taxon>unclassified sequences</taxon>
        <taxon>metagenomes</taxon>
        <taxon>ecological metagenomes</taxon>
    </lineage>
</organism>
<protein>
    <submittedName>
        <fullName evidence="2">Carbamoyl dehydratase HypE</fullName>
        <ecNumber evidence="2">4.2.1.-</ecNumber>
    </submittedName>
</protein>
<sequence length="156" mass="17480">MSNREFFQVESEIKSDCSPLNYLVRDIMNTSKNIKVMRDPTRGGLANTLKEIVNKTSKSIILNEEDIPIKDDVESFCEMLGLDPLYVANEGKLICIVDKDDAPKVLESMRNNELGKEAVIIGEVIEETKSNLYLKTALGTTKILNMAQGELLPRIC</sequence>
<dbReference type="InterPro" id="IPR011854">
    <property type="entry name" value="HypE"/>
</dbReference>
<keyword evidence="2" id="KW-0456">Lyase</keyword>
<dbReference type="EMBL" id="VSSQ01131585">
    <property type="protein sequence ID" value="MPN58634.1"/>
    <property type="molecule type" value="Genomic_DNA"/>
</dbReference>
<dbReference type="EC" id="4.2.1.-" evidence="2"/>
<dbReference type="SUPFAM" id="SSF56042">
    <property type="entry name" value="PurM C-terminal domain-like"/>
    <property type="match status" value="1"/>
</dbReference>
<dbReference type="PANTHER" id="PTHR30303:SF0">
    <property type="entry name" value="CARBAMOYL DEHYDRATASE HYPE"/>
    <property type="match status" value="1"/>
</dbReference>
<reference evidence="2" key="1">
    <citation type="submission" date="2019-08" db="EMBL/GenBank/DDBJ databases">
        <authorList>
            <person name="Kucharzyk K."/>
            <person name="Murdoch R.W."/>
            <person name="Higgins S."/>
            <person name="Loffler F."/>
        </authorList>
    </citation>
    <scope>NUCLEOTIDE SEQUENCE</scope>
</reference>
<dbReference type="Pfam" id="PF02769">
    <property type="entry name" value="AIRS_C"/>
    <property type="match status" value="1"/>
</dbReference>
<dbReference type="PANTHER" id="PTHR30303">
    <property type="entry name" value="HYDROGENASE ISOENZYMES FORMATION PROTEIN HYPE"/>
    <property type="match status" value="1"/>
</dbReference>
<dbReference type="AlphaFoldDB" id="A0A645JDZ5"/>